<evidence type="ECO:0000256" key="13">
    <source>
        <dbReference type="SAM" id="Phobius"/>
    </source>
</evidence>
<protein>
    <submittedName>
        <fullName evidence="14">Receptor-like protein 12</fullName>
    </submittedName>
</protein>
<dbReference type="GO" id="GO:0005886">
    <property type="term" value="C:plasma membrane"/>
    <property type="evidence" value="ECO:0007669"/>
    <property type="project" value="UniProtKB-SubCell"/>
</dbReference>
<organism evidence="14 15">
    <name type="scientific">Dendrobium catenatum</name>
    <dbReference type="NCBI Taxonomy" id="906689"/>
    <lineage>
        <taxon>Eukaryota</taxon>
        <taxon>Viridiplantae</taxon>
        <taxon>Streptophyta</taxon>
        <taxon>Embryophyta</taxon>
        <taxon>Tracheophyta</taxon>
        <taxon>Spermatophyta</taxon>
        <taxon>Magnoliopsida</taxon>
        <taxon>Liliopsida</taxon>
        <taxon>Asparagales</taxon>
        <taxon>Orchidaceae</taxon>
        <taxon>Epidendroideae</taxon>
        <taxon>Malaxideae</taxon>
        <taxon>Dendrobiinae</taxon>
        <taxon>Dendrobium</taxon>
    </lineage>
</organism>
<evidence type="ECO:0000256" key="10">
    <source>
        <dbReference type="ARBA" id="ARBA00023170"/>
    </source>
</evidence>
<evidence type="ECO:0000256" key="3">
    <source>
        <dbReference type="ARBA" id="ARBA00009592"/>
    </source>
</evidence>
<evidence type="ECO:0000256" key="12">
    <source>
        <dbReference type="ARBA" id="ARBA00037847"/>
    </source>
</evidence>
<dbReference type="InterPro" id="IPR001611">
    <property type="entry name" value="Leu-rich_rpt"/>
</dbReference>
<dbReference type="InterPro" id="IPR032675">
    <property type="entry name" value="LRR_dom_sf"/>
</dbReference>
<dbReference type="EMBL" id="KZ502825">
    <property type="protein sequence ID" value="PKU72492.1"/>
    <property type="molecule type" value="Genomic_DNA"/>
</dbReference>
<sequence length="301" mass="33770">MTNNNLTGEIPPFICNITRLKVLNLYNNKLTGTIPPCLLKDGINLQILNLRGNQFHGAMPHEFSPKCELQTINLKDNQLEGLLPRSLSNCRSLKILDLGNNNLKDTFPYWEDYQYVLTIMNKGQLMTLEKYFAMLIDFSNNHFEGEIPSIIEQFVYLQVLNISQNYLTNEIPPELGNLVRLESLDLSRNYLSGKIPQKFVSLHFLSYFNLSYNKLVGIVPEGGQLCTFTNTSFEGNEGLQCFCCNKPVLATNNTTTSPPSLGDTSPSNRNYMIVLGILFGVGFGGSMAAVLVLDVLFYNNA</sequence>
<gene>
    <name evidence="14" type="primary">RLP12</name>
    <name evidence="14" type="ORF">MA16_Dca027578</name>
</gene>
<comment type="subcellular location">
    <subcellularLocation>
        <location evidence="1">Cell membrane</location>
    </subcellularLocation>
    <subcellularLocation>
        <location evidence="12">Endomembrane system</location>
        <topology evidence="12">Single-pass membrane protein</topology>
    </subcellularLocation>
    <subcellularLocation>
        <location evidence="2">Membrane</location>
        <topology evidence="2">Single-pass type I membrane protein</topology>
    </subcellularLocation>
</comment>
<accession>A0A2I0WA14</accession>
<keyword evidence="8 13" id="KW-1133">Transmembrane helix</keyword>
<dbReference type="AlphaFoldDB" id="A0A2I0WA14"/>
<evidence type="ECO:0000256" key="1">
    <source>
        <dbReference type="ARBA" id="ARBA00004236"/>
    </source>
</evidence>
<evidence type="ECO:0000313" key="14">
    <source>
        <dbReference type="EMBL" id="PKU72492.1"/>
    </source>
</evidence>
<evidence type="ECO:0000256" key="2">
    <source>
        <dbReference type="ARBA" id="ARBA00004479"/>
    </source>
</evidence>
<dbReference type="STRING" id="906689.A0A2I0WA14"/>
<dbReference type="Pfam" id="PF00560">
    <property type="entry name" value="LRR_1"/>
    <property type="match status" value="2"/>
</dbReference>
<dbReference type="Pfam" id="PF13855">
    <property type="entry name" value="LRR_8"/>
    <property type="match status" value="2"/>
</dbReference>
<keyword evidence="6 13" id="KW-0812">Transmembrane</keyword>
<evidence type="ECO:0000256" key="11">
    <source>
        <dbReference type="ARBA" id="ARBA00023180"/>
    </source>
</evidence>
<dbReference type="SUPFAM" id="SSF52058">
    <property type="entry name" value="L domain-like"/>
    <property type="match status" value="1"/>
</dbReference>
<reference evidence="14 15" key="1">
    <citation type="journal article" date="2016" name="Sci. Rep.">
        <title>The Dendrobium catenatum Lindl. genome sequence provides insights into polysaccharide synthase, floral development and adaptive evolution.</title>
        <authorList>
            <person name="Zhang G.Q."/>
            <person name="Xu Q."/>
            <person name="Bian C."/>
            <person name="Tsai W.C."/>
            <person name="Yeh C.M."/>
            <person name="Liu K.W."/>
            <person name="Yoshida K."/>
            <person name="Zhang L.S."/>
            <person name="Chang S.B."/>
            <person name="Chen F."/>
            <person name="Shi Y."/>
            <person name="Su Y.Y."/>
            <person name="Zhang Y.Q."/>
            <person name="Chen L.J."/>
            <person name="Yin Y."/>
            <person name="Lin M."/>
            <person name="Huang H."/>
            <person name="Deng H."/>
            <person name="Wang Z.W."/>
            <person name="Zhu S.L."/>
            <person name="Zhao X."/>
            <person name="Deng C."/>
            <person name="Niu S.C."/>
            <person name="Huang J."/>
            <person name="Wang M."/>
            <person name="Liu G.H."/>
            <person name="Yang H.J."/>
            <person name="Xiao X.J."/>
            <person name="Hsiao Y.Y."/>
            <person name="Wu W.L."/>
            <person name="Chen Y.Y."/>
            <person name="Mitsuda N."/>
            <person name="Ohme-Takagi M."/>
            <person name="Luo Y.B."/>
            <person name="Van de Peer Y."/>
            <person name="Liu Z.J."/>
        </authorList>
    </citation>
    <scope>NUCLEOTIDE SEQUENCE [LARGE SCALE GENOMIC DNA]</scope>
    <source>
        <tissue evidence="14">The whole plant</tissue>
    </source>
</reference>
<name>A0A2I0WA14_9ASPA</name>
<keyword evidence="11" id="KW-0325">Glycoprotein</keyword>
<evidence type="ECO:0000256" key="9">
    <source>
        <dbReference type="ARBA" id="ARBA00023136"/>
    </source>
</evidence>
<keyword evidence="9 13" id="KW-0472">Membrane</keyword>
<keyword evidence="15" id="KW-1185">Reference proteome</keyword>
<reference evidence="14 15" key="2">
    <citation type="journal article" date="2017" name="Nature">
        <title>The Apostasia genome and the evolution of orchids.</title>
        <authorList>
            <person name="Zhang G.Q."/>
            <person name="Liu K.W."/>
            <person name="Li Z."/>
            <person name="Lohaus R."/>
            <person name="Hsiao Y.Y."/>
            <person name="Niu S.C."/>
            <person name="Wang J.Y."/>
            <person name="Lin Y.C."/>
            <person name="Xu Q."/>
            <person name="Chen L.J."/>
            <person name="Yoshida K."/>
            <person name="Fujiwara S."/>
            <person name="Wang Z.W."/>
            <person name="Zhang Y.Q."/>
            <person name="Mitsuda N."/>
            <person name="Wang M."/>
            <person name="Liu G.H."/>
            <person name="Pecoraro L."/>
            <person name="Huang H.X."/>
            <person name="Xiao X.J."/>
            <person name="Lin M."/>
            <person name="Wu X.Y."/>
            <person name="Wu W.L."/>
            <person name="Chen Y.Y."/>
            <person name="Chang S.B."/>
            <person name="Sakamoto S."/>
            <person name="Ohme-Takagi M."/>
            <person name="Yagi M."/>
            <person name="Zeng S.J."/>
            <person name="Shen C.Y."/>
            <person name="Yeh C.M."/>
            <person name="Luo Y.B."/>
            <person name="Tsai W.C."/>
            <person name="Van de Peer Y."/>
            <person name="Liu Z.J."/>
        </authorList>
    </citation>
    <scope>NUCLEOTIDE SEQUENCE [LARGE SCALE GENOMIC DNA]</scope>
    <source>
        <tissue evidence="14">The whole plant</tissue>
    </source>
</reference>
<dbReference type="Gene3D" id="3.80.10.10">
    <property type="entry name" value="Ribonuclease Inhibitor"/>
    <property type="match status" value="1"/>
</dbReference>
<proteinExistence type="inferred from homology"/>
<dbReference type="PANTHER" id="PTHR27004:SF203">
    <property type="entry name" value="LEUCINE-RICH REPEAT-CONTAINING N-TERMINAL PLANT-TYPE DOMAIN-CONTAINING PROTEIN"/>
    <property type="match status" value="1"/>
</dbReference>
<keyword evidence="7" id="KW-0677">Repeat</keyword>
<dbReference type="PANTHER" id="PTHR27004">
    <property type="entry name" value="RECEPTOR-LIKE PROTEIN 12 ISOFORM X1"/>
    <property type="match status" value="1"/>
</dbReference>
<keyword evidence="10 14" id="KW-0675">Receptor</keyword>
<keyword evidence="4" id="KW-1003">Cell membrane</keyword>
<evidence type="ECO:0000256" key="6">
    <source>
        <dbReference type="ARBA" id="ARBA00022692"/>
    </source>
</evidence>
<evidence type="ECO:0000256" key="8">
    <source>
        <dbReference type="ARBA" id="ARBA00022989"/>
    </source>
</evidence>
<dbReference type="FunFam" id="3.80.10.10:FF:000383">
    <property type="entry name" value="Leucine-rich repeat receptor protein kinase EMS1"/>
    <property type="match status" value="1"/>
</dbReference>
<evidence type="ECO:0000256" key="4">
    <source>
        <dbReference type="ARBA" id="ARBA00022475"/>
    </source>
</evidence>
<keyword evidence="5" id="KW-0433">Leucine-rich repeat</keyword>
<dbReference type="Proteomes" id="UP000233837">
    <property type="component" value="Unassembled WGS sequence"/>
</dbReference>
<evidence type="ECO:0000256" key="7">
    <source>
        <dbReference type="ARBA" id="ARBA00022737"/>
    </source>
</evidence>
<evidence type="ECO:0000313" key="15">
    <source>
        <dbReference type="Proteomes" id="UP000233837"/>
    </source>
</evidence>
<evidence type="ECO:0000256" key="5">
    <source>
        <dbReference type="ARBA" id="ARBA00022614"/>
    </source>
</evidence>
<feature type="transmembrane region" description="Helical" evidence="13">
    <location>
        <begin position="271"/>
        <end position="298"/>
    </location>
</feature>
<comment type="similarity">
    <text evidence="3">Belongs to the RLP family.</text>
</comment>